<dbReference type="EMBL" id="CM037153">
    <property type="protein sequence ID" value="KAH7859318.1"/>
    <property type="molecule type" value="Genomic_DNA"/>
</dbReference>
<protein>
    <submittedName>
        <fullName evidence="1">Uncharacterized protein</fullName>
    </submittedName>
</protein>
<evidence type="ECO:0000313" key="1">
    <source>
        <dbReference type="EMBL" id="KAH7859318.1"/>
    </source>
</evidence>
<dbReference type="Proteomes" id="UP000828048">
    <property type="component" value="Chromosome 3"/>
</dbReference>
<organism evidence="1 2">
    <name type="scientific">Vaccinium darrowii</name>
    <dbReference type="NCBI Taxonomy" id="229202"/>
    <lineage>
        <taxon>Eukaryota</taxon>
        <taxon>Viridiplantae</taxon>
        <taxon>Streptophyta</taxon>
        <taxon>Embryophyta</taxon>
        <taxon>Tracheophyta</taxon>
        <taxon>Spermatophyta</taxon>
        <taxon>Magnoliopsida</taxon>
        <taxon>eudicotyledons</taxon>
        <taxon>Gunneridae</taxon>
        <taxon>Pentapetalae</taxon>
        <taxon>asterids</taxon>
        <taxon>Ericales</taxon>
        <taxon>Ericaceae</taxon>
        <taxon>Vaccinioideae</taxon>
        <taxon>Vaccinieae</taxon>
        <taxon>Vaccinium</taxon>
    </lineage>
</organism>
<name>A0ACB7Z140_9ERIC</name>
<gene>
    <name evidence="1" type="ORF">Vadar_034529</name>
</gene>
<proteinExistence type="predicted"/>
<accession>A0ACB7Z140</accession>
<reference evidence="1 2" key="1">
    <citation type="journal article" date="2021" name="Hortic Res">
        <title>High-quality reference genome and annotation aids understanding of berry development for evergreen blueberry (Vaccinium darrowii).</title>
        <authorList>
            <person name="Yu J."/>
            <person name="Hulse-Kemp A.M."/>
            <person name="Babiker E."/>
            <person name="Staton M."/>
        </authorList>
    </citation>
    <scope>NUCLEOTIDE SEQUENCE [LARGE SCALE GENOMIC DNA]</scope>
    <source>
        <strain evidence="2">cv. NJ 8807/NJ 8810</strain>
        <tissue evidence="1">Young leaf</tissue>
    </source>
</reference>
<keyword evidence="2" id="KW-1185">Reference proteome</keyword>
<comment type="caution">
    <text evidence="1">The sequence shown here is derived from an EMBL/GenBank/DDBJ whole genome shotgun (WGS) entry which is preliminary data.</text>
</comment>
<evidence type="ECO:0000313" key="2">
    <source>
        <dbReference type="Proteomes" id="UP000828048"/>
    </source>
</evidence>
<sequence>MPSRVSDAIKPHKHHLDFTSLKELPESHAWTSPDSPSSTTNSSVSESVPIIDLEDPKAQELVGLACKTWGASSRRLEPPDGVSGYGVARISSFFSKLMWSEGFTIFGSPLEHARQLWPHGYNHFCGIIEDYEKELRKLAGRLMWLILESLGISQEDVEWAGPNKEAGAAIQLNSYPACPDPDRAMGLAAHTDSTLLTILYQNNTSGLQVARDGFGWVTVPPIPWCPGGKHRGPPPHTIQRVVPKCAPQGRGEPDATSPLGGLPLWPTIQCSNLTALKTSGPGQPASYRPVTWTEYLGTKAKHFNEALSSVRLCIPRNGLIDQSNLENRMEII</sequence>